<comment type="caution">
    <text evidence="2">The sequence shown here is derived from an EMBL/GenBank/DDBJ whole genome shotgun (WGS) entry which is preliminary data.</text>
</comment>
<dbReference type="SUPFAM" id="SSF54593">
    <property type="entry name" value="Glyoxalase/Bleomycin resistance protein/Dihydroxybiphenyl dioxygenase"/>
    <property type="match status" value="1"/>
</dbReference>
<evidence type="ECO:0000259" key="1">
    <source>
        <dbReference type="PROSITE" id="PS51819"/>
    </source>
</evidence>
<dbReference type="Proteomes" id="UP000290287">
    <property type="component" value="Unassembled WGS sequence"/>
</dbReference>
<name>A0A4Q0YV68_9GAMM</name>
<accession>A0A4Q0YV68</accession>
<evidence type="ECO:0000313" key="3">
    <source>
        <dbReference type="Proteomes" id="UP000290287"/>
    </source>
</evidence>
<evidence type="ECO:0000313" key="2">
    <source>
        <dbReference type="EMBL" id="RXJ72861.1"/>
    </source>
</evidence>
<proteinExistence type="predicted"/>
<dbReference type="OrthoDB" id="9812656at2"/>
<gene>
    <name evidence="2" type="ORF">CS022_13500</name>
</gene>
<dbReference type="InterPro" id="IPR037523">
    <property type="entry name" value="VOC_core"/>
</dbReference>
<feature type="domain" description="VOC" evidence="1">
    <location>
        <begin position="9"/>
        <end position="134"/>
    </location>
</feature>
<dbReference type="Gene3D" id="3.10.180.10">
    <property type="entry name" value="2,3-Dihydroxybiphenyl 1,2-Dioxygenase, domain 1"/>
    <property type="match status" value="1"/>
</dbReference>
<protein>
    <submittedName>
        <fullName evidence="2">Glyoxalase</fullName>
    </submittedName>
</protein>
<dbReference type="Pfam" id="PF00903">
    <property type="entry name" value="Glyoxalase"/>
    <property type="match status" value="1"/>
</dbReference>
<dbReference type="InterPro" id="IPR029068">
    <property type="entry name" value="Glyas_Bleomycin-R_OHBP_Dase"/>
</dbReference>
<dbReference type="EMBL" id="PEIB01000015">
    <property type="protein sequence ID" value="RXJ72861.1"/>
    <property type="molecule type" value="Genomic_DNA"/>
</dbReference>
<sequence>MTMSFVIKGYEHVGIRVSDRAEALTFYAKLGFRLDVELPEHQAVELVSEKGVMLNLIFNAQPNSPKQFNILQDNKVKLPGITHVAFIIDSMAAFERGCRDASITITEGPIKIGGRRLACFIRDPDGNVLEFNQYL</sequence>
<keyword evidence="3" id="KW-1185">Reference proteome</keyword>
<organism evidence="2 3">
    <name type="scientific">Veronia nyctiphanis</name>
    <dbReference type="NCBI Taxonomy" id="1278244"/>
    <lineage>
        <taxon>Bacteria</taxon>
        <taxon>Pseudomonadati</taxon>
        <taxon>Pseudomonadota</taxon>
        <taxon>Gammaproteobacteria</taxon>
        <taxon>Vibrionales</taxon>
        <taxon>Vibrionaceae</taxon>
        <taxon>Veronia</taxon>
    </lineage>
</organism>
<dbReference type="PROSITE" id="PS51819">
    <property type="entry name" value="VOC"/>
    <property type="match status" value="1"/>
</dbReference>
<reference evidence="2 3" key="1">
    <citation type="submission" date="2017-10" db="EMBL/GenBank/DDBJ databases">
        <title>Nyctiphanis sp. nov., isolated from the stomach of the euphausiid Nyctiphanes simplex (Hansen, 1911) in the Gulf of California.</title>
        <authorList>
            <person name="Gomez-Gil B."/>
            <person name="Aguilar-Mendez M."/>
            <person name="Lopez-Cortes A."/>
            <person name="Gomez-Gutierrez J."/>
            <person name="Roque A."/>
            <person name="Lang E."/>
            <person name="Gonzalez-Castillo A."/>
        </authorList>
    </citation>
    <scope>NUCLEOTIDE SEQUENCE [LARGE SCALE GENOMIC DNA]</scope>
    <source>
        <strain evidence="2 3">CAIM 600</strain>
    </source>
</reference>
<dbReference type="AlphaFoldDB" id="A0A4Q0YV68"/>
<dbReference type="InterPro" id="IPR004360">
    <property type="entry name" value="Glyas_Fos-R_dOase_dom"/>
</dbReference>